<dbReference type="PANTHER" id="PTHR43833:SF7">
    <property type="entry name" value="KTR SYSTEM POTASSIUM UPTAKE PROTEIN C"/>
    <property type="match status" value="1"/>
</dbReference>
<gene>
    <name evidence="3" type="primary">ktrA</name>
    <name evidence="3" type="ordered locus">MARTH_orf051</name>
</gene>
<dbReference type="STRING" id="243272.MARTH_orf051"/>
<feature type="domain" description="RCK C-terminal" evidence="2">
    <location>
        <begin position="143"/>
        <end position="227"/>
    </location>
</feature>
<dbReference type="PROSITE" id="PS51202">
    <property type="entry name" value="RCK_C"/>
    <property type="match status" value="1"/>
</dbReference>
<dbReference type="eggNOG" id="COG0569">
    <property type="taxonomic scope" value="Bacteria"/>
</dbReference>
<reference evidence="3 4" key="1">
    <citation type="journal article" date="2008" name="Infect. Immun.">
        <title>Genome of Mycoplasma arthritidis.</title>
        <authorList>
            <person name="Dybvig K."/>
            <person name="Zuhua C."/>
            <person name="Lao P."/>
            <person name="Jordan D.S."/>
            <person name="French C.T."/>
            <person name="Tu A.H."/>
            <person name="Loraine A.E."/>
        </authorList>
    </citation>
    <scope>NUCLEOTIDE SEQUENCE [LARGE SCALE GENOMIC DNA]</scope>
    <source>
        <strain evidence="3 4">158L3-1</strain>
    </source>
</reference>
<protein>
    <submittedName>
        <fullName evidence="3">Potassium uptake protein</fullName>
    </submittedName>
</protein>
<evidence type="ECO:0000313" key="3">
    <source>
        <dbReference type="EMBL" id="ACF07012.1"/>
    </source>
</evidence>
<accession>B3PLW0</accession>
<dbReference type="SUPFAM" id="SSF51735">
    <property type="entry name" value="NAD(P)-binding Rossmann-fold domains"/>
    <property type="match status" value="1"/>
</dbReference>
<dbReference type="Gene3D" id="3.40.50.720">
    <property type="entry name" value="NAD(P)-binding Rossmann-like Domain"/>
    <property type="match status" value="1"/>
</dbReference>
<dbReference type="Proteomes" id="UP000008812">
    <property type="component" value="Chromosome"/>
</dbReference>
<dbReference type="InterPro" id="IPR003148">
    <property type="entry name" value="RCK_N"/>
</dbReference>
<evidence type="ECO:0000259" key="2">
    <source>
        <dbReference type="PROSITE" id="PS51202"/>
    </source>
</evidence>
<dbReference type="KEGG" id="mat:MARTH_orf051"/>
<dbReference type="AlphaFoldDB" id="B3PLW0"/>
<sequence>MRLFKKIREICIIGLGRFGSAIAEQLLCDRDNNIRIALIDKDEKHLLPFKNEVDSIYIADSAERKALESLNIDQFDAVIVATSDNIEVVAALVEIGVKKIIARATSKRHANVLKQIGVNSIISPEEEAGKRVALIVANPSFTANSEMIAEIQDGYVTGTVVVTNPSIIDKKIRDIGFRNKHFVSVELVKRGSESFLPDGEFIIKSGDLLTFVGMTENVTKVFEFCTKK</sequence>
<keyword evidence="4" id="KW-1185">Reference proteome</keyword>
<dbReference type="InterPro" id="IPR050721">
    <property type="entry name" value="Trk_Ktr_HKT_K-transport"/>
</dbReference>
<organism evidence="3 4">
    <name type="scientific">Metamycoplasma arthritidis (strain 158L3-1)</name>
    <name type="common">Mycoplasma arthritidis</name>
    <dbReference type="NCBI Taxonomy" id="243272"/>
    <lineage>
        <taxon>Bacteria</taxon>
        <taxon>Bacillati</taxon>
        <taxon>Mycoplasmatota</taxon>
        <taxon>Mycoplasmoidales</taxon>
        <taxon>Metamycoplasmataceae</taxon>
        <taxon>Metamycoplasma</taxon>
    </lineage>
</organism>
<feature type="domain" description="RCK N-terminal" evidence="1">
    <location>
        <begin position="7"/>
        <end position="123"/>
    </location>
</feature>
<evidence type="ECO:0000259" key="1">
    <source>
        <dbReference type="PROSITE" id="PS51201"/>
    </source>
</evidence>
<dbReference type="RefSeq" id="WP_012497969.1">
    <property type="nucleotide sequence ID" value="NC_011025.1"/>
</dbReference>
<dbReference type="Pfam" id="PF02080">
    <property type="entry name" value="TrkA_C"/>
    <property type="match status" value="1"/>
</dbReference>
<dbReference type="HOGENOM" id="CLU_046525_3_2_14"/>
<dbReference type="Pfam" id="PF02254">
    <property type="entry name" value="TrkA_N"/>
    <property type="match status" value="1"/>
</dbReference>
<dbReference type="InterPro" id="IPR036721">
    <property type="entry name" value="RCK_C_sf"/>
</dbReference>
<dbReference type="EMBL" id="CP001047">
    <property type="protein sequence ID" value="ACF07012.1"/>
    <property type="molecule type" value="Genomic_DNA"/>
</dbReference>
<dbReference type="PROSITE" id="PS51201">
    <property type="entry name" value="RCK_N"/>
    <property type="match status" value="1"/>
</dbReference>
<dbReference type="GO" id="GO:0006813">
    <property type="term" value="P:potassium ion transport"/>
    <property type="evidence" value="ECO:0007669"/>
    <property type="project" value="InterPro"/>
</dbReference>
<dbReference type="SUPFAM" id="SSF116726">
    <property type="entry name" value="TrkA C-terminal domain-like"/>
    <property type="match status" value="1"/>
</dbReference>
<name>B3PLW0_META1</name>
<evidence type="ECO:0000313" key="4">
    <source>
        <dbReference type="Proteomes" id="UP000008812"/>
    </source>
</evidence>
<dbReference type="InterPro" id="IPR036291">
    <property type="entry name" value="NAD(P)-bd_dom_sf"/>
</dbReference>
<proteinExistence type="predicted"/>
<dbReference type="InterPro" id="IPR006037">
    <property type="entry name" value="RCK_C"/>
</dbReference>
<dbReference type="GO" id="GO:0008324">
    <property type="term" value="F:monoatomic cation transmembrane transporter activity"/>
    <property type="evidence" value="ECO:0007669"/>
    <property type="project" value="InterPro"/>
</dbReference>
<dbReference type="PANTHER" id="PTHR43833">
    <property type="entry name" value="POTASSIUM CHANNEL PROTEIN 2-RELATED-RELATED"/>
    <property type="match status" value="1"/>
</dbReference>
<dbReference type="Gene3D" id="3.30.70.1450">
    <property type="entry name" value="Regulator of K+ conductance, C-terminal domain"/>
    <property type="match status" value="1"/>
</dbReference>